<dbReference type="PROSITE" id="PS51257">
    <property type="entry name" value="PROKAR_LIPOPROTEIN"/>
    <property type="match status" value="1"/>
</dbReference>
<dbReference type="EMBL" id="UOGC01000161">
    <property type="protein sequence ID" value="VAX24184.1"/>
    <property type="molecule type" value="Genomic_DNA"/>
</dbReference>
<protein>
    <recommendedName>
        <fullName evidence="2">Lipoprotein</fullName>
    </recommendedName>
</protein>
<evidence type="ECO:0000313" key="1">
    <source>
        <dbReference type="EMBL" id="VAX24184.1"/>
    </source>
</evidence>
<proteinExistence type="predicted"/>
<evidence type="ECO:0008006" key="2">
    <source>
        <dbReference type="Google" id="ProtNLM"/>
    </source>
</evidence>
<gene>
    <name evidence="1" type="ORF">MNBD_NITROSPINAE01-1392</name>
</gene>
<organism evidence="1">
    <name type="scientific">hydrothermal vent metagenome</name>
    <dbReference type="NCBI Taxonomy" id="652676"/>
    <lineage>
        <taxon>unclassified sequences</taxon>
        <taxon>metagenomes</taxon>
        <taxon>ecological metagenomes</taxon>
    </lineage>
</organism>
<reference evidence="1" key="1">
    <citation type="submission" date="2018-06" db="EMBL/GenBank/DDBJ databases">
        <authorList>
            <person name="Zhirakovskaya E."/>
        </authorList>
    </citation>
    <scope>NUCLEOTIDE SEQUENCE</scope>
</reference>
<dbReference type="AlphaFoldDB" id="A0A3B1CJN9"/>
<sequence>MNLKWFGSLHRTGPLLTVLCVFLLLSCTDNKIKGDPKKTLGTYVGAIKKGDFETIYKLNRVTARQLKYVGATSVGDVKQQLEENYKNNQAKYDATELTFTPNVQWAEKHFFPPSCVFELSPVRSLTSIDKGNPNALYEEGFLVISTVSVRYPDLTEAPELDGKKISSAKYDCYLNKIREGGNVRIYDVDDKWYVGGCILEAESVEYYKK</sequence>
<accession>A0A3B1CJN9</accession>
<name>A0A3B1CJN9_9ZZZZ</name>